<keyword evidence="2" id="KW-0472">Membrane</keyword>
<keyword evidence="2" id="KW-1133">Transmembrane helix</keyword>
<evidence type="ECO:0000256" key="1">
    <source>
        <dbReference type="SAM" id="MobiDB-lite"/>
    </source>
</evidence>
<gene>
    <name evidence="3" type="ORF">UFOVP433_3</name>
    <name evidence="4" type="ORF">UFOVP702_6</name>
</gene>
<evidence type="ECO:0000256" key="2">
    <source>
        <dbReference type="SAM" id="Phobius"/>
    </source>
</evidence>
<feature type="transmembrane region" description="Helical" evidence="2">
    <location>
        <begin position="6"/>
        <end position="22"/>
    </location>
</feature>
<reference evidence="4" key="1">
    <citation type="submission" date="2020-04" db="EMBL/GenBank/DDBJ databases">
        <authorList>
            <person name="Chiriac C."/>
            <person name="Salcher M."/>
            <person name="Ghai R."/>
            <person name="Kavagutti S V."/>
        </authorList>
    </citation>
    <scope>NUCLEOTIDE SEQUENCE</scope>
</reference>
<dbReference type="EMBL" id="LR796681">
    <property type="protein sequence ID" value="CAB4158373.1"/>
    <property type="molecule type" value="Genomic_DNA"/>
</dbReference>
<protein>
    <submittedName>
        <fullName evidence="4">Uncharacterized protein</fullName>
    </submittedName>
</protein>
<dbReference type="EMBL" id="LR796410">
    <property type="protein sequence ID" value="CAB4142339.1"/>
    <property type="molecule type" value="Genomic_DNA"/>
</dbReference>
<feature type="region of interest" description="Disordered" evidence="1">
    <location>
        <begin position="26"/>
        <end position="45"/>
    </location>
</feature>
<evidence type="ECO:0000313" key="4">
    <source>
        <dbReference type="EMBL" id="CAB4158373.1"/>
    </source>
</evidence>
<evidence type="ECO:0000313" key="3">
    <source>
        <dbReference type="EMBL" id="CAB4142339.1"/>
    </source>
</evidence>
<proteinExistence type="predicted"/>
<name>A0A6J5NHF6_9CAUD</name>
<organism evidence="4">
    <name type="scientific">uncultured Caudovirales phage</name>
    <dbReference type="NCBI Taxonomy" id="2100421"/>
    <lineage>
        <taxon>Viruses</taxon>
        <taxon>Duplodnaviria</taxon>
        <taxon>Heunggongvirae</taxon>
        <taxon>Uroviricota</taxon>
        <taxon>Caudoviricetes</taxon>
        <taxon>Peduoviridae</taxon>
        <taxon>Maltschvirus</taxon>
        <taxon>Maltschvirus maltsch</taxon>
    </lineage>
</organism>
<sequence length="59" mass="6546">MSPEVAAAIVTGAFLVLVALIERTRRDNNRDHGKNAEKLDRIEDKIDGHINDHARRGLG</sequence>
<accession>A0A6J5NHF6</accession>
<keyword evidence="2" id="KW-0812">Transmembrane</keyword>